<dbReference type="GO" id="GO:0006412">
    <property type="term" value="P:translation"/>
    <property type="evidence" value="ECO:0007669"/>
    <property type="project" value="UniProtKB-UniRule"/>
</dbReference>
<evidence type="ECO:0000259" key="6">
    <source>
        <dbReference type="Pfam" id="PF01425"/>
    </source>
</evidence>
<dbReference type="STRING" id="1802481.A2W13_00700"/>
<dbReference type="HAMAP" id="MF_00120">
    <property type="entry name" value="GatA"/>
    <property type="match status" value="1"/>
</dbReference>
<comment type="subunit">
    <text evidence="5">Heterotrimer of A, B and C subunits.</text>
</comment>
<dbReference type="PANTHER" id="PTHR11895">
    <property type="entry name" value="TRANSAMIDASE"/>
    <property type="match status" value="1"/>
</dbReference>
<feature type="active site" description="Charge relay system" evidence="5">
    <location>
        <position position="84"/>
    </location>
</feature>
<protein>
    <recommendedName>
        <fullName evidence="5">Glutamyl-tRNA(Gln) amidotransferase subunit A</fullName>
        <shortName evidence="5">Glu-ADT subunit A</shortName>
        <ecNumber evidence="5">6.3.5.7</ecNumber>
    </recommendedName>
</protein>
<keyword evidence="2 5" id="KW-0547">Nucleotide-binding</keyword>
<dbReference type="Pfam" id="PF01425">
    <property type="entry name" value="Amidase"/>
    <property type="match status" value="1"/>
</dbReference>
<dbReference type="PANTHER" id="PTHR11895:SF151">
    <property type="entry name" value="GLUTAMYL-TRNA(GLN) AMIDOTRANSFERASE SUBUNIT A"/>
    <property type="match status" value="1"/>
</dbReference>
<sequence length="469" mass="51400">MKFNPPLTIEETQKGLLKKDFSAVDLVDSYLDRIKKYDKNLNAIITLAEDSAYEKAKKVDRLISDYKENAFKDYPLLGVVVIHKDMFLTKGIRTTAASNVLKDYIPSYSATTVKKFDAAGCITLAKANCDAWAHGSSGENSDFGPTKNPWNENFVAGGSSSGSAASLAANYCLIATGTDTCGSVRVPANFCGVVGLKPTYGSVSRYGVIAMASSLDSVGHFSRTVEDSRKIFEVTKGEDGLDATLKNSNIILDKSKITVGIPKEFFVKGLDKDVEKGVFAAINLLKKKGINFKEVSLPHTKYGISVYYIIQPAEVSSNLGRYDGIRFGDEREVFGDEAKRRIMLGTYVLSAGYYDAYYNQAMKVRSIIIKEVDNVFKDVDALIAPVAPTNAFKLGEKTNNPLSMYLTDIYAATANLTGIPSIAIPYGFSKNRLPLGFQIMAPKFSEDMLVSLGKMFQQEISWKPEVPNI</sequence>
<feature type="active site" description="Acyl-ester intermediate" evidence="5">
    <location>
        <position position="183"/>
    </location>
</feature>
<dbReference type="InterPro" id="IPR036928">
    <property type="entry name" value="AS_sf"/>
</dbReference>
<evidence type="ECO:0000256" key="3">
    <source>
        <dbReference type="ARBA" id="ARBA00022840"/>
    </source>
</evidence>
<dbReference type="Gene3D" id="3.90.1300.10">
    <property type="entry name" value="Amidase signature (AS) domain"/>
    <property type="match status" value="1"/>
</dbReference>
<dbReference type="Proteomes" id="UP000178533">
    <property type="component" value="Unassembled WGS sequence"/>
</dbReference>
<dbReference type="EC" id="6.3.5.7" evidence="5"/>
<reference evidence="7 8" key="1">
    <citation type="journal article" date="2016" name="Nat. Commun.">
        <title>Thousands of microbial genomes shed light on interconnected biogeochemical processes in an aquifer system.</title>
        <authorList>
            <person name="Anantharaman K."/>
            <person name="Brown C.T."/>
            <person name="Hug L.A."/>
            <person name="Sharon I."/>
            <person name="Castelle C.J."/>
            <person name="Probst A.J."/>
            <person name="Thomas B.C."/>
            <person name="Singh A."/>
            <person name="Wilkins M.J."/>
            <person name="Karaoz U."/>
            <person name="Brodie E.L."/>
            <person name="Williams K.H."/>
            <person name="Hubbard S.S."/>
            <person name="Banfield J.F."/>
        </authorList>
    </citation>
    <scope>NUCLEOTIDE SEQUENCE [LARGE SCALE GENOMIC DNA]</scope>
</reference>
<accession>A0A1F7XAW0</accession>
<dbReference type="AlphaFoldDB" id="A0A1F7XAW0"/>
<dbReference type="InterPro" id="IPR004412">
    <property type="entry name" value="GatA"/>
</dbReference>
<comment type="catalytic activity">
    <reaction evidence="5">
        <text>L-glutamyl-tRNA(Gln) + L-glutamine + ATP + H2O = L-glutaminyl-tRNA(Gln) + L-glutamate + ADP + phosphate + H(+)</text>
        <dbReference type="Rhea" id="RHEA:17521"/>
        <dbReference type="Rhea" id="RHEA-COMP:9681"/>
        <dbReference type="Rhea" id="RHEA-COMP:9684"/>
        <dbReference type="ChEBI" id="CHEBI:15377"/>
        <dbReference type="ChEBI" id="CHEBI:15378"/>
        <dbReference type="ChEBI" id="CHEBI:29985"/>
        <dbReference type="ChEBI" id="CHEBI:30616"/>
        <dbReference type="ChEBI" id="CHEBI:43474"/>
        <dbReference type="ChEBI" id="CHEBI:58359"/>
        <dbReference type="ChEBI" id="CHEBI:78520"/>
        <dbReference type="ChEBI" id="CHEBI:78521"/>
        <dbReference type="ChEBI" id="CHEBI:456216"/>
        <dbReference type="EC" id="6.3.5.7"/>
    </reaction>
</comment>
<evidence type="ECO:0000256" key="4">
    <source>
        <dbReference type="ARBA" id="ARBA00022917"/>
    </source>
</evidence>
<dbReference type="GO" id="GO:0005524">
    <property type="term" value="F:ATP binding"/>
    <property type="evidence" value="ECO:0007669"/>
    <property type="project" value="UniProtKB-KW"/>
</dbReference>
<comment type="caution">
    <text evidence="7">The sequence shown here is derived from an EMBL/GenBank/DDBJ whole genome shotgun (WGS) entry which is preliminary data.</text>
</comment>
<gene>
    <name evidence="5" type="primary">gatA</name>
    <name evidence="7" type="ORF">A2W13_00700</name>
</gene>
<evidence type="ECO:0000256" key="1">
    <source>
        <dbReference type="ARBA" id="ARBA00022598"/>
    </source>
</evidence>
<organism evidence="7 8">
    <name type="scientific">Candidatus Woesebacteria bacterium RBG_16_36_11</name>
    <dbReference type="NCBI Taxonomy" id="1802481"/>
    <lineage>
        <taxon>Bacteria</taxon>
        <taxon>Candidatus Woeseibacteriota</taxon>
    </lineage>
</organism>
<proteinExistence type="inferred from homology"/>
<feature type="active site" description="Charge relay system" evidence="5">
    <location>
        <position position="159"/>
    </location>
</feature>
<dbReference type="InterPro" id="IPR023631">
    <property type="entry name" value="Amidase_dom"/>
</dbReference>
<dbReference type="GO" id="GO:0030956">
    <property type="term" value="C:glutamyl-tRNA(Gln) amidotransferase complex"/>
    <property type="evidence" value="ECO:0007669"/>
    <property type="project" value="InterPro"/>
</dbReference>
<evidence type="ECO:0000256" key="5">
    <source>
        <dbReference type="HAMAP-Rule" id="MF_00120"/>
    </source>
</evidence>
<dbReference type="GO" id="GO:0050567">
    <property type="term" value="F:glutaminyl-tRNA synthase (glutamine-hydrolyzing) activity"/>
    <property type="evidence" value="ECO:0007669"/>
    <property type="project" value="UniProtKB-UniRule"/>
</dbReference>
<dbReference type="SUPFAM" id="SSF75304">
    <property type="entry name" value="Amidase signature (AS) enzymes"/>
    <property type="match status" value="1"/>
</dbReference>
<comment type="similarity">
    <text evidence="5">Belongs to the amidase family. GatA subfamily.</text>
</comment>
<evidence type="ECO:0000313" key="7">
    <source>
        <dbReference type="EMBL" id="OGM12160.1"/>
    </source>
</evidence>
<name>A0A1F7XAW0_9BACT</name>
<dbReference type="InterPro" id="IPR000120">
    <property type="entry name" value="Amidase"/>
</dbReference>
<keyword evidence="4 5" id="KW-0648">Protein biosynthesis</keyword>
<feature type="domain" description="Amidase" evidence="6">
    <location>
        <begin position="25"/>
        <end position="449"/>
    </location>
</feature>
<comment type="function">
    <text evidence="5">Allows the formation of correctly charged Gln-tRNA(Gln) through the transamidation of misacylated Glu-tRNA(Gln) in organisms which lack glutaminyl-tRNA synthetase. The reaction takes place in the presence of glutamine and ATP through an activated gamma-phospho-Glu-tRNA(Gln).</text>
</comment>
<keyword evidence="3 5" id="KW-0067">ATP-binding</keyword>
<evidence type="ECO:0000313" key="8">
    <source>
        <dbReference type="Proteomes" id="UP000178533"/>
    </source>
</evidence>
<dbReference type="EMBL" id="MGFT01000004">
    <property type="protein sequence ID" value="OGM12160.1"/>
    <property type="molecule type" value="Genomic_DNA"/>
</dbReference>
<keyword evidence="1 5" id="KW-0436">Ligase</keyword>
<dbReference type="NCBIfam" id="TIGR00132">
    <property type="entry name" value="gatA"/>
    <property type="match status" value="1"/>
</dbReference>
<evidence type="ECO:0000256" key="2">
    <source>
        <dbReference type="ARBA" id="ARBA00022741"/>
    </source>
</evidence>